<dbReference type="SMART" id="SM00873">
    <property type="entry name" value="B3_4"/>
    <property type="match status" value="1"/>
</dbReference>
<dbReference type="GO" id="GO:0003723">
    <property type="term" value="F:RNA binding"/>
    <property type="evidence" value="ECO:0007669"/>
    <property type="project" value="InterPro"/>
</dbReference>
<dbReference type="GO" id="GO:0004826">
    <property type="term" value="F:phenylalanine-tRNA ligase activity"/>
    <property type="evidence" value="ECO:0007669"/>
    <property type="project" value="InterPro"/>
</dbReference>
<proteinExistence type="predicted"/>
<dbReference type="PANTHER" id="PTHR39209">
    <property type="match status" value="1"/>
</dbReference>
<dbReference type="AlphaFoldDB" id="A0A1Q9JKJ1"/>
<reference evidence="2 3" key="1">
    <citation type="journal article" date="2016" name="Appl. Environ. Microbiol.">
        <title>Function and Phylogeny of Bacterial Butyryl Coenzyme A:Acetate Transferases and Their Diversity in the Proximal Colon of Swine.</title>
        <authorList>
            <person name="Trachsel J."/>
            <person name="Bayles D.O."/>
            <person name="Looft T."/>
            <person name="Levine U.Y."/>
            <person name="Allen H.K."/>
        </authorList>
    </citation>
    <scope>NUCLEOTIDE SEQUENCE [LARGE SCALE GENOMIC DNA]</scope>
    <source>
        <strain evidence="2 3">68-3-10</strain>
    </source>
</reference>
<feature type="domain" description="B3/B4 tRNA-binding" evidence="1">
    <location>
        <begin position="67"/>
        <end position="221"/>
    </location>
</feature>
<dbReference type="InterPro" id="IPR020825">
    <property type="entry name" value="Phe-tRNA_synthase-like_B3/B4"/>
</dbReference>
<gene>
    <name evidence="2" type="ORF">BHK98_12115</name>
</gene>
<comment type="caution">
    <text evidence="2">The sequence shown here is derived from an EMBL/GenBank/DDBJ whole genome shotgun (WGS) entry which is preliminary data.</text>
</comment>
<sequence length="240" mass="26685">MKKFICENSFWELFPDAEIGVLVLNGVDNTEAVYDVHEEIRDDLAAANEEAVKWIPAMPLSKNPVVAVWRQAFQKFKKKKGNRASIEALLARVDKGNYVGGINPLVDIYNAASLTYALPVGGENLDAFVGNLRLTISEEGGDEFMALGDEENNPTLPGELCYLDDQGAVCRCWNWRDGQRTMLTNDTVNAFLIVESVDPSRHDDLVRILDRLEKKSAEILGAEIFARDILTKDNPEIAIG</sequence>
<dbReference type="STRING" id="1261640.BHK98_12115"/>
<evidence type="ECO:0000259" key="1">
    <source>
        <dbReference type="SMART" id="SM00873"/>
    </source>
</evidence>
<dbReference type="Pfam" id="PF03483">
    <property type="entry name" value="B3_4"/>
    <property type="match status" value="1"/>
</dbReference>
<accession>A0A1Q9JKJ1</accession>
<evidence type="ECO:0000313" key="2">
    <source>
        <dbReference type="EMBL" id="OLR56742.1"/>
    </source>
</evidence>
<dbReference type="OrthoDB" id="276580at2"/>
<organism evidence="2 3">
    <name type="scientific">Hornefia porci</name>
    <dbReference type="NCBI Taxonomy" id="2652292"/>
    <lineage>
        <taxon>Bacteria</taxon>
        <taxon>Bacillati</taxon>
        <taxon>Bacillota</taxon>
        <taxon>Clostridia</taxon>
        <taxon>Peptostreptococcales</taxon>
        <taxon>Anaerovoracaceae</taxon>
        <taxon>Hornefia</taxon>
    </lineage>
</organism>
<dbReference type="PANTHER" id="PTHR39209:SF2">
    <property type="entry name" value="CYTOPLASMIC PROTEIN"/>
    <property type="match status" value="1"/>
</dbReference>
<dbReference type="Gene3D" id="3.50.40.10">
    <property type="entry name" value="Phenylalanyl-trna Synthetase, Chain B, domain 3"/>
    <property type="match status" value="1"/>
</dbReference>
<dbReference type="InterPro" id="IPR005146">
    <property type="entry name" value="B3/B4_tRNA-bd"/>
</dbReference>
<name>A0A1Q9JKJ1_9FIRM</name>
<protein>
    <recommendedName>
        <fullName evidence="1">B3/B4 tRNA-binding domain-containing protein</fullName>
    </recommendedName>
</protein>
<keyword evidence="3" id="KW-1185">Reference proteome</keyword>
<dbReference type="EMBL" id="MJIE01000001">
    <property type="protein sequence ID" value="OLR56742.1"/>
    <property type="molecule type" value="Genomic_DNA"/>
</dbReference>
<dbReference type="Proteomes" id="UP000187404">
    <property type="component" value="Unassembled WGS sequence"/>
</dbReference>
<evidence type="ECO:0000313" key="3">
    <source>
        <dbReference type="Proteomes" id="UP000187404"/>
    </source>
</evidence>
<dbReference type="SUPFAM" id="SSF56037">
    <property type="entry name" value="PheT/TilS domain"/>
    <property type="match status" value="1"/>
</dbReference>
<dbReference type="RefSeq" id="WP_075714610.1">
    <property type="nucleotide sequence ID" value="NZ_MJIE01000001.1"/>
</dbReference>